<comment type="caution">
    <text evidence="1">The sequence shown here is derived from an EMBL/GenBank/DDBJ whole genome shotgun (WGS) entry which is preliminary data.</text>
</comment>
<evidence type="ECO:0000313" key="2">
    <source>
        <dbReference type="Proteomes" id="UP000252519"/>
    </source>
</evidence>
<organism evidence="1 2">
    <name type="scientific">Ancylostoma caninum</name>
    <name type="common">Dog hookworm</name>
    <dbReference type="NCBI Taxonomy" id="29170"/>
    <lineage>
        <taxon>Eukaryota</taxon>
        <taxon>Metazoa</taxon>
        <taxon>Ecdysozoa</taxon>
        <taxon>Nematoda</taxon>
        <taxon>Chromadorea</taxon>
        <taxon>Rhabditida</taxon>
        <taxon>Rhabditina</taxon>
        <taxon>Rhabditomorpha</taxon>
        <taxon>Strongyloidea</taxon>
        <taxon>Ancylostomatidae</taxon>
        <taxon>Ancylostomatinae</taxon>
        <taxon>Ancylostoma</taxon>
    </lineage>
</organism>
<keyword evidence="2" id="KW-1185">Reference proteome</keyword>
<gene>
    <name evidence="1" type="ORF">ANCCAN_06674</name>
</gene>
<protein>
    <submittedName>
        <fullName evidence="1">Uncharacterized protein</fullName>
    </submittedName>
</protein>
<proteinExistence type="predicted"/>
<sequence length="68" mass="7677">MTKNLRHMSTWTVLYDRISQLSCHPVLSEQEACALHRDVVAEIGSLSAPTPEALELQQLMRLNEVEVS</sequence>
<name>A0A368GS71_ANCCA</name>
<reference evidence="1 2" key="1">
    <citation type="submission" date="2014-10" db="EMBL/GenBank/DDBJ databases">
        <title>Draft genome of the hookworm Ancylostoma caninum.</title>
        <authorList>
            <person name="Mitreva M."/>
        </authorList>
    </citation>
    <scope>NUCLEOTIDE SEQUENCE [LARGE SCALE GENOMIC DNA]</scope>
    <source>
        <strain evidence="1 2">Baltimore</strain>
    </source>
</reference>
<dbReference type="EMBL" id="JOJR01000065">
    <property type="protein sequence ID" value="RCN47232.1"/>
    <property type="molecule type" value="Genomic_DNA"/>
</dbReference>
<evidence type="ECO:0000313" key="1">
    <source>
        <dbReference type="EMBL" id="RCN47232.1"/>
    </source>
</evidence>
<dbReference type="AlphaFoldDB" id="A0A368GS71"/>
<dbReference type="Proteomes" id="UP000252519">
    <property type="component" value="Unassembled WGS sequence"/>
</dbReference>
<accession>A0A368GS71</accession>